<dbReference type="Proteomes" id="UP000824782">
    <property type="component" value="Unassembled WGS sequence"/>
</dbReference>
<proteinExistence type="predicted"/>
<name>A0AAV6ZKE1_ENGPU</name>
<sequence>MNGNLIAPECTTSDQVKVSTPQATHFPFLNAAVFPNTSGFRSATPPDFRRLHAGADAPQSDRVRHNPGAIQVQSAQIGNIRVTRRENAILALSK</sequence>
<organism evidence="1 2">
    <name type="scientific">Engystomops pustulosus</name>
    <name type="common">Tungara frog</name>
    <name type="synonym">Physalaemus pustulosus</name>
    <dbReference type="NCBI Taxonomy" id="76066"/>
    <lineage>
        <taxon>Eukaryota</taxon>
        <taxon>Metazoa</taxon>
        <taxon>Chordata</taxon>
        <taxon>Craniata</taxon>
        <taxon>Vertebrata</taxon>
        <taxon>Euteleostomi</taxon>
        <taxon>Amphibia</taxon>
        <taxon>Batrachia</taxon>
        <taxon>Anura</taxon>
        <taxon>Neobatrachia</taxon>
        <taxon>Hyloidea</taxon>
        <taxon>Leptodactylidae</taxon>
        <taxon>Leiuperinae</taxon>
        <taxon>Engystomops</taxon>
    </lineage>
</organism>
<reference evidence="1" key="1">
    <citation type="thesis" date="2020" institute="ProQuest LLC" country="789 East Eisenhower Parkway, Ann Arbor, MI, USA">
        <title>Comparative Genomics and Chromosome Evolution.</title>
        <authorList>
            <person name="Mudd A.B."/>
        </authorList>
    </citation>
    <scope>NUCLEOTIDE SEQUENCE</scope>
    <source>
        <strain evidence="1">237g6f4</strain>
        <tissue evidence="1">Blood</tissue>
    </source>
</reference>
<keyword evidence="2" id="KW-1185">Reference proteome</keyword>
<evidence type="ECO:0000313" key="2">
    <source>
        <dbReference type="Proteomes" id="UP000824782"/>
    </source>
</evidence>
<comment type="caution">
    <text evidence="1">The sequence shown here is derived from an EMBL/GenBank/DDBJ whole genome shotgun (WGS) entry which is preliminary data.</text>
</comment>
<dbReference type="AlphaFoldDB" id="A0AAV6ZKE1"/>
<accession>A0AAV6ZKE1</accession>
<gene>
    <name evidence="1" type="ORF">GDO81_019047</name>
</gene>
<evidence type="ECO:0000313" key="1">
    <source>
        <dbReference type="EMBL" id="KAG8546373.1"/>
    </source>
</evidence>
<dbReference type="EMBL" id="WNYA01001107">
    <property type="protein sequence ID" value="KAG8546373.1"/>
    <property type="molecule type" value="Genomic_DNA"/>
</dbReference>
<protein>
    <submittedName>
        <fullName evidence="1">Uncharacterized protein</fullName>
    </submittedName>
</protein>